<accession>A0AAP0I3F5</accession>
<gene>
    <name evidence="1" type="ORF">Syun_023396</name>
</gene>
<proteinExistence type="predicted"/>
<protein>
    <submittedName>
        <fullName evidence="1">Uncharacterized protein</fullName>
    </submittedName>
</protein>
<name>A0AAP0I3F5_9MAGN</name>
<evidence type="ECO:0000313" key="1">
    <source>
        <dbReference type="EMBL" id="KAK9107385.1"/>
    </source>
</evidence>
<dbReference type="EMBL" id="JBBNAF010000010">
    <property type="protein sequence ID" value="KAK9107385.1"/>
    <property type="molecule type" value="Genomic_DNA"/>
</dbReference>
<dbReference type="AlphaFoldDB" id="A0AAP0I3F5"/>
<comment type="caution">
    <text evidence="1">The sequence shown here is derived from an EMBL/GenBank/DDBJ whole genome shotgun (WGS) entry which is preliminary data.</text>
</comment>
<dbReference type="Proteomes" id="UP001420932">
    <property type="component" value="Unassembled WGS sequence"/>
</dbReference>
<keyword evidence="2" id="KW-1185">Reference proteome</keyword>
<evidence type="ECO:0000313" key="2">
    <source>
        <dbReference type="Proteomes" id="UP001420932"/>
    </source>
</evidence>
<organism evidence="1 2">
    <name type="scientific">Stephania yunnanensis</name>
    <dbReference type="NCBI Taxonomy" id="152371"/>
    <lineage>
        <taxon>Eukaryota</taxon>
        <taxon>Viridiplantae</taxon>
        <taxon>Streptophyta</taxon>
        <taxon>Embryophyta</taxon>
        <taxon>Tracheophyta</taxon>
        <taxon>Spermatophyta</taxon>
        <taxon>Magnoliopsida</taxon>
        <taxon>Ranunculales</taxon>
        <taxon>Menispermaceae</taxon>
        <taxon>Menispermoideae</taxon>
        <taxon>Cissampelideae</taxon>
        <taxon>Stephania</taxon>
    </lineage>
</organism>
<reference evidence="1 2" key="1">
    <citation type="submission" date="2024-01" db="EMBL/GenBank/DDBJ databases">
        <title>Genome assemblies of Stephania.</title>
        <authorList>
            <person name="Yang L."/>
        </authorList>
    </citation>
    <scope>NUCLEOTIDE SEQUENCE [LARGE SCALE GENOMIC DNA]</scope>
    <source>
        <strain evidence="1">YNDBR</strain>
        <tissue evidence="1">Leaf</tissue>
    </source>
</reference>
<sequence>MASAGDGKIGVVKPGVILDKEFKKSSLEVGSWFKQSDLDEERLDREEKQSDLRKERVDLDETTPDLRNIEGVCGVTT</sequence>